<dbReference type="InterPro" id="IPR016162">
    <property type="entry name" value="Ald_DH_N"/>
</dbReference>
<protein>
    <submittedName>
        <fullName evidence="3">Aldehyde dehydrogenase family protein</fullName>
    </submittedName>
</protein>
<evidence type="ECO:0000313" key="3">
    <source>
        <dbReference type="EMBL" id="MDT0262141.1"/>
    </source>
</evidence>
<sequence length="548" mass="59709">MGGNSVRIREVRPVQTQPSEPAFRSYDSYIAGNDVPGVGWVYTVTARALLEDVFTAVKLKRTLEQDPHSDARNHPYVVGRCAVAGTDQIDSSIEAAAAATPVWAAAPLAARLRLGELFRERLIGHREEFLDVLVAEAHPRKLAEWEFSCLMQVFSPESCSWYADQMYTEFEHGPRRLIVRRQADGVVCFNPPQNAPAPSAALSVLALMAGNAVVVRAPRSIPLSTMYVLRELVVPLLQQLEAPPGVLNIICGQPKQILDRWIEHPDVNDIFYIGGSEEGLSLQERCVANGKKPILELAGNDGLVVWHDANLELAAEAITECFFGSGQICMVPKYVIAHPAIAHQLIVEVVAQIARIKPGYPDDPDVLLSPVRRSEKFFAQLHQAIAQGAHLITGGRRVEVDGSPSDTGVFLEPTVLRVDGMVGARELDVVAHETFYPMVPIVVAEPGPDDVLLDLMIEFINANSYGLRNSLWTGSDEVVDHFVRNVGNAGLLKVNDSHIGFLPYLPTHGGTGLTGGAFGEANYPILKTSHLQGVSIARGVRPRDAVFG</sequence>
<accession>A0ABU2JAW6</accession>
<keyword evidence="1" id="KW-0560">Oxidoreductase</keyword>
<evidence type="ECO:0000256" key="1">
    <source>
        <dbReference type="ARBA" id="ARBA00023002"/>
    </source>
</evidence>
<dbReference type="InterPro" id="IPR016163">
    <property type="entry name" value="Ald_DH_C"/>
</dbReference>
<dbReference type="Gene3D" id="3.40.309.10">
    <property type="entry name" value="Aldehyde Dehydrogenase, Chain A, domain 2"/>
    <property type="match status" value="1"/>
</dbReference>
<dbReference type="InterPro" id="IPR015590">
    <property type="entry name" value="Aldehyde_DH_dom"/>
</dbReference>
<dbReference type="EMBL" id="JAVREH010000014">
    <property type="protein sequence ID" value="MDT0262141.1"/>
    <property type="molecule type" value="Genomic_DNA"/>
</dbReference>
<dbReference type="PANTHER" id="PTHR43353:SF5">
    <property type="entry name" value="SUCCINATE-SEMIALDEHYDE DEHYDROGENASE, MITOCHONDRIAL"/>
    <property type="match status" value="1"/>
</dbReference>
<keyword evidence="4" id="KW-1185">Reference proteome</keyword>
<feature type="domain" description="Aldehyde dehydrogenase" evidence="2">
    <location>
        <begin position="77"/>
        <end position="515"/>
    </location>
</feature>
<name>A0ABU2JAW6_9ACTN</name>
<dbReference type="InterPro" id="IPR016161">
    <property type="entry name" value="Ald_DH/histidinol_DH"/>
</dbReference>
<dbReference type="Proteomes" id="UP001183176">
    <property type="component" value="Unassembled WGS sequence"/>
</dbReference>
<dbReference type="Gene3D" id="3.40.605.10">
    <property type="entry name" value="Aldehyde Dehydrogenase, Chain A, domain 1"/>
    <property type="match status" value="1"/>
</dbReference>
<proteinExistence type="predicted"/>
<reference evidence="4" key="1">
    <citation type="submission" date="2023-07" db="EMBL/GenBank/DDBJ databases">
        <title>30 novel species of actinomycetes from the DSMZ collection.</title>
        <authorList>
            <person name="Nouioui I."/>
        </authorList>
    </citation>
    <scope>NUCLEOTIDE SEQUENCE [LARGE SCALE GENOMIC DNA]</scope>
    <source>
        <strain evidence="4">DSM 44399</strain>
    </source>
</reference>
<evidence type="ECO:0000259" key="2">
    <source>
        <dbReference type="Pfam" id="PF00171"/>
    </source>
</evidence>
<organism evidence="3 4">
    <name type="scientific">Jatrophihabitans lederbergiae</name>
    <dbReference type="NCBI Taxonomy" id="3075547"/>
    <lineage>
        <taxon>Bacteria</taxon>
        <taxon>Bacillati</taxon>
        <taxon>Actinomycetota</taxon>
        <taxon>Actinomycetes</taxon>
        <taxon>Jatrophihabitantales</taxon>
        <taxon>Jatrophihabitantaceae</taxon>
        <taxon>Jatrophihabitans</taxon>
    </lineage>
</organism>
<dbReference type="SUPFAM" id="SSF53720">
    <property type="entry name" value="ALDH-like"/>
    <property type="match status" value="1"/>
</dbReference>
<dbReference type="Pfam" id="PF00171">
    <property type="entry name" value="Aldedh"/>
    <property type="match status" value="1"/>
</dbReference>
<evidence type="ECO:0000313" key="4">
    <source>
        <dbReference type="Proteomes" id="UP001183176"/>
    </source>
</evidence>
<comment type="caution">
    <text evidence="3">The sequence shown here is derived from an EMBL/GenBank/DDBJ whole genome shotgun (WGS) entry which is preliminary data.</text>
</comment>
<dbReference type="RefSeq" id="WP_311423292.1">
    <property type="nucleotide sequence ID" value="NZ_JAVREH010000014.1"/>
</dbReference>
<dbReference type="PANTHER" id="PTHR43353">
    <property type="entry name" value="SUCCINATE-SEMIALDEHYDE DEHYDROGENASE, MITOCHONDRIAL"/>
    <property type="match status" value="1"/>
</dbReference>
<gene>
    <name evidence="3" type="ORF">RM423_12135</name>
</gene>
<dbReference type="InterPro" id="IPR050740">
    <property type="entry name" value="Aldehyde_DH_Superfamily"/>
</dbReference>